<evidence type="ECO:0008006" key="3">
    <source>
        <dbReference type="Google" id="ProtNLM"/>
    </source>
</evidence>
<comment type="caution">
    <text evidence="1">The sequence shown here is derived from an EMBL/GenBank/DDBJ whole genome shotgun (WGS) entry which is preliminary data.</text>
</comment>
<keyword evidence="2" id="KW-1185">Reference proteome</keyword>
<proteinExistence type="predicted"/>
<dbReference type="Proteomes" id="UP000798808">
    <property type="component" value="Unassembled WGS sequence"/>
</dbReference>
<dbReference type="RefSeq" id="WP_155175413.1">
    <property type="nucleotide sequence ID" value="NZ_BAAAFL010000010.1"/>
</dbReference>
<reference evidence="1 2" key="1">
    <citation type="submission" date="2019-02" db="EMBL/GenBank/DDBJ databases">
        <authorList>
            <person name="Goldberg S.R."/>
            <person name="Haltli B.A."/>
            <person name="Correa H."/>
            <person name="Russell K.G."/>
        </authorList>
    </citation>
    <scope>NUCLEOTIDE SEQUENCE [LARGE SCALE GENOMIC DNA]</scope>
    <source>
        <strain evidence="1 2">JCM 16186</strain>
    </source>
</reference>
<dbReference type="EMBL" id="SMLW01000655">
    <property type="protein sequence ID" value="MTI28157.1"/>
    <property type="molecule type" value="Genomic_DNA"/>
</dbReference>
<organism evidence="1 2">
    <name type="scientific">Fulvivirga kasyanovii</name>
    <dbReference type="NCBI Taxonomy" id="396812"/>
    <lineage>
        <taxon>Bacteria</taxon>
        <taxon>Pseudomonadati</taxon>
        <taxon>Bacteroidota</taxon>
        <taxon>Cytophagia</taxon>
        <taxon>Cytophagales</taxon>
        <taxon>Fulvivirgaceae</taxon>
        <taxon>Fulvivirga</taxon>
    </lineage>
</organism>
<gene>
    <name evidence="1" type="ORF">E1163_24585</name>
</gene>
<name>A0ABW9RVD8_9BACT</name>
<protein>
    <recommendedName>
        <fullName evidence="3">DUF4249 family protein</fullName>
    </recommendedName>
</protein>
<evidence type="ECO:0000313" key="1">
    <source>
        <dbReference type="EMBL" id="MTI28157.1"/>
    </source>
</evidence>
<evidence type="ECO:0000313" key="2">
    <source>
        <dbReference type="Proteomes" id="UP000798808"/>
    </source>
</evidence>
<sequence length="240" mass="27835">MMFIRNLLIFPILFSFCCEEIDDFDPYYNNIEGPAYYDMSALMLDSGSHITGCISNIDLMQLYKPFLDSEPKSLSLTIYLNGKFLSGGGEGSYSPYFQCMESLDDIPEGPHELVLEVYIGSDPYSRDHNDISLKNVLYQYAHHKSFKETIYIDHSPIDEIEVIRAEKIDDIVYIEWTASQAENFAYYHINKVNSYEEGHFIYGRNNTLYVDTVGSYWAPRYSLRVSNRKDNFIIDDITID</sequence>
<accession>A0ABW9RVD8</accession>